<name>A0A059EY96_9MICR</name>
<reference evidence="1 2" key="2">
    <citation type="submission" date="2014-03" db="EMBL/GenBank/DDBJ databases">
        <title>The Genome Sequence of Anncaliia algerae insect isolate PRA339.</title>
        <authorList>
            <consortium name="The Broad Institute Genome Sequencing Platform"/>
            <consortium name="The Broad Institute Genome Sequencing Center for Infectious Disease"/>
            <person name="Cuomo C."/>
            <person name="Becnel J."/>
            <person name="Sanscrainte N."/>
            <person name="Walker B."/>
            <person name="Young S.K."/>
            <person name="Zeng Q."/>
            <person name="Gargeya S."/>
            <person name="Fitzgerald M."/>
            <person name="Haas B."/>
            <person name="Abouelleil A."/>
            <person name="Alvarado L."/>
            <person name="Arachchi H.M."/>
            <person name="Berlin A.M."/>
            <person name="Chapman S.B."/>
            <person name="Dewar J."/>
            <person name="Goldberg J."/>
            <person name="Griggs A."/>
            <person name="Gujja S."/>
            <person name="Hansen M."/>
            <person name="Howarth C."/>
            <person name="Imamovic A."/>
            <person name="Larimer J."/>
            <person name="McCowan C."/>
            <person name="Murphy C."/>
            <person name="Neiman D."/>
            <person name="Pearson M."/>
            <person name="Priest M."/>
            <person name="Roberts A."/>
            <person name="Saif S."/>
            <person name="Shea T."/>
            <person name="Sisk P."/>
            <person name="Sykes S."/>
            <person name="Wortman J."/>
            <person name="Nusbaum C."/>
            <person name="Birren B."/>
        </authorList>
    </citation>
    <scope>NUCLEOTIDE SEQUENCE [LARGE SCALE GENOMIC DNA]</scope>
    <source>
        <strain evidence="1 2">PRA339</strain>
    </source>
</reference>
<accession>A0A059EY96</accession>
<dbReference type="VEuPathDB" id="MicrosporidiaDB:H312_02779"/>
<dbReference type="Proteomes" id="UP000030655">
    <property type="component" value="Unassembled WGS sequence"/>
</dbReference>
<dbReference type="HOGENOM" id="CLU_130561_0_0_1"/>
<proteinExistence type="predicted"/>
<keyword evidence="2" id="KW-1185">Reference proteome</keyword>
<reference evidence="2" key="1">
    <citation type="submission" date="2013-02" db="EMBL/GenBank/DDBJ databases">
        <authorList>
            <consortium name="The Broad Institute Genome Sequencing Platform"/>
            <person name="Cuomo C."/>
            <person name="Becnel J."/>
            <person name="Sanscrainte N."/>
            <person name="Walker B."/>
            <person name="Young S.K."/>
            <person name="Zeng Q."/>
            <person name="Gargeya S."/>
            <person name="Fitzgerald M."/>
            <person name="Haas B."/>
            <person name="Abouelleil A."/>
            <person name="Alvarado L."/>
            <person name="Arachchi H.M."/>
            <person name="Berlin A.M."/>
            <person name="Chapman S.B."/>
            <person name="Dewar J."/>
            <person name="Goldberg J."/>
            <person name="Griggs A."/>
            <person name="Gujja S."/>
            <person name="Hansen M."/>
            <person name="Howarth C."/>
            <person name="Imamovic A."/>
            <person name="Larimer J."/>
            <person name="McCowan C."/>
            <person name="Murphy C."/>
            <person name="Neiman D."/>
            <person name="Pearson M."/>
            <person name="Priest M."/>
            <person name="Roberts A."/>
            <person name="Saif S."/>
            <person name="Shea T."/>
            <person name="Sisk P."/>
            <person name="Sykes S."/>
            <person name="Wortman J."/>
            <person name="Nusbaum C."/>
            <person name="Birren B."/>
        </authorList>
    </citation>
    <scope>NUCLEOTIDE SEQUENCE [LARGE SCALE GENOMIC DNA]</scope>
    <source>
        <strain evidence="2">PRA339</strain>
    </source>
</reference>
<protein>
    <submittedName>
        <fullName evidence="1">Uncharacterized protein</fullName>
    </submittedName>
</protein>
<dbReference type="EMBL" id="KK365226">
    <property type="protein sequence ID" value="KCZ79837.1"/>
    <property type="molecule type" value="Genomic_DNA"/>
</dbReference>
<dbReference type="AlphaFoldDB" id="A0A059EY96"/>
<evidence type="ECO:0000313" key="1">
    <source>
        <dbReference type="EMBL" id="KCZ79837.1"/>
    </source>
</evidence>
<sequence>MKINKKNVRLEDPNTFIEAFRNEIRKNKKLSPNKFQQLIAIIKTPFINDIAKLDLTAKEANVLGRALMHTKSLKAENIIPLFLEQNTKNAYILTCILCKKCKINDLSMVVDFLKPNISTKTVAYLNLALVLFRNYPAFFNDELLEEVKKISHPICDEILSNLNYSTFENIFKIEE</sequence>
<organism evidence="1 2">
    <name type="scientific">Anncaliia algerae PRA339</name>
    <dbReference type="NCBI Taxonomy" id="1288291"/>
    <lineage>
        <taxon>Eukaryota</taxon>
        <taxon>Fungi</taxon>
        <taxon>Fungi incertae sedis</taxon>
        <taxon>Microsporidia</taxon>
        <taxon>Tubulinosematoidea</taxon>
        <taxon>Tubulinosematidae</taxon>
        <taxon>Anncaliia</taxon>
    </lineage>
</organism>
<gene>
    <name evidence="1" type="ORF">H312_02779</name>
</gene>
<dbReference type="OrthoDB" id="2188464at2759"/>
<evidence type="ECO:0000313" key="2">
    <source>
        <dbReference type="Proteomes" id="UP000030655"/>
    </source>
</evidence>